<dbReference type="EMBL" id="GBXM01048901">
    <property type="protein sequence ID" value="JAH59676.1"/>
    <property type="molecule type" value="Transcribed_RNA"/>
</dbReference>
<sequence length="21" mass="2603">MKPHRLATQCQILFQLQWMVM</sequence>
<proteinExistence type="predicted"/>
<accession>A0A0E9U1I3</accession>
<reference evidence="1" key="1">
    <citation type="submission" date="2014-11" db="EMBL/GenBank/DDBJ databases">
        <authorList>
            <person name="Amaro Gonzalez C."/>
        </authorList>
    </citation>
    <scope>NUCLEOTIDE SEQUENCE</scope>
</reference>
<reference evidence="1" key="2">
    <citation type="journal article" date="2015" name="Fish Shellfish Immunol.">
        <title>Early steps in the European eel (Anguilla anguilla)-Vibrio vulnificus interaction in the gills: Role of the RtxA13 toxin.</title>
        <authorList>
            <person name="Callol A."/>
            <person name="Pajuelo D."/>
            <person name="Ebbesson L."/>
            <person name="Teles M."/>
            <person name="MacKenzie S."/>
            <person name="Amaro C."/>
        </authorList>
    </citation>
    <scope>NUCLEOTIDE SEQUENCE</scope>
</reference>
<dbReference type="AlphaFoldDB" id="A0A0E9U1I3"/>
<protein>
    <submittedName>
        <fullName evidence="1">Uncharacterized protein</fullName>
    </submittedName>
</protein>
<organism evidence="1">
    <name type="scientific">Anguilla anguilla</name>
    <name type="common">European freshwater eel</name>
    <name type="synonym">Muraena anguilla</name>
    <dbReference type="NCBI Taxonomy" id="7936"/>
    <lineage>
        <taxon>Eukaryota</taxon>
        <taxon>Metazoa</taxon>
        <taxon>Chordata</taxon>
        <taxon>Craniata</taxon>
        <taxon>Vertebrata</taxon>
        <taxon>Euteleostomi</taxon>
        <taxon>Actinopterygii</taxon>
        <taxon>Neopterygii</taxon>
        <taxon>Teleostei</taxon>
        <taxon>Anguilliformes</taxon>
        <taxon>Anguillidae</taxon>
        <taxon>Anguilla</taxon>
    </lineage>
</organism>
<name>A0A0E9U1I3_ANGAN</name>
<evidence type="ECO:0000313" key="1">
    <source>
        <dbReference type="EMBL" id="JAH59676.1"/>
    </source>
</evidence>